<feature type="compositionally biased region" description="Polar residues" evidence="4">
    <location>
        <begin position="129"/>
        <end position="154"/>
    </location>
</feature>
<evidence type="ECO:0000256" key="3">
    <source>
        <dbReference type="ARBA" id="ARBA00022833"/>
    </source>
</evidence>
<organism evidence="7 8">
    <name type="scientific">Desmophyllum pertusum</name>
    <dbReference type="NCBI Taxonomy" id="174260"/>
    <lineage>
        <taxon>Eukaryota</taxon>
        <taxon>Metazoa</taxon>
        <taxon>Cnidaria</taxon>
        <taxon>Anthozoa</taxon>
        <taxon>Hexacorallia</taxon>
        <taxon>Scleractinia</taxon>
        <taxon>Caryophylliina</taxon>
        <taxon>Caryophylliidae</taxon>
        <taxon>Desmophyllum</taxon>
    </lineage>
</organism>
<feature type="compositionally biased region" description="Basic and acidic residues" evidence="4">
    <location>
        <begin position="174"/>
        <end position="188"/>
    </location>
</feature>
<feature type="compositionally biased region" description="Basic and acidic residues" evidence="4">
    <location>
        <begin position="638"/>
        <end position="650"/>
    </location>
</feature>
<proteinExistence type="predicted"/>
<feature type="compositionally biased region" description="Basic residues" evidence="4">
    <location>
        <begin position="157"/>
        <end position="173"/>
    </location>
</feature>
<dbReference type="PROSITE" id="PS51050">
    <property type="entry name" value="ZF_CW"/>
    <property type="match status" value="1"/>
</dbReference>
<feature type="compositionally biased region" description="Basic and acidic residues" evidence="4">
    <location>
        <begin position="615"/>
        <end position="624"/>
    </location>
</feature>
<feature type="compositionally biased region" description="Basic and acidic residues" evidence="4">
    <location>
        <begin position="95"/>
        <end position="109"/>
    </location>
</feature>
<dbReference type="Pfam" id="PF07496">
    <property type="entry name" value="zf-CW"/>
    <property type="match status" value="1"/>
</dbReference>
<gene>
    <name evidence="7" type="primary">ZCWPW1</name>
    <name evidence="7" type="ORF">OS493_013976</name>
</gene>
<accession>A0A9W9ZDL7</accession>
<feature type="compositionally biased region" description="Polar residues" evidence="4">
    <location>
        <begin position="1"/>
        <end position="11"/>
    </location>
</feature>
<evidence type="ECO:0000256" key="1">
    <source>
        <dbReference type="ARBA" id="ARBA00022723"/>
    </source>
</evidence>
<dbReference type="SUPFAM" id="SSF63748">
    <property type="entry name" value="Tudor/PWWP/MBT"/>
    <property type="match status" value="1"/>
</dbReference>
<feature type="domain" description="PWWP" evidence="5">
    <location>
        <begin position="269"/>
        <end position="323"/>
    </location>
</feature>
<feature type="compositionally biased region" description="Basic and acidic residues" evidence="4">
    <location>
        <begin position="545"/>
        <end position="567"/>
    </location>
</feature>
<keyword evidence="3" id="KW-0862">Zinc</keyword>
<dbReference type="InterPro" id="IPR000313">
    <property type="entry name" value="PWWP_dom"/>
</dbReference>
<dbReference type="PROSITE" id="PS50812">
    <property type="entry name" value="PWWP"/>
    <property type="match status" value="1"/>
</dbReference>
<feature type="compositionally biased region" description="Low complexity" evidence="4">
    <location>
        <begin position="767"/>
        <end position="779"/>
    </location>
</feature>
<dbReference type="GO" id="GO:0008270">
    <property type="term" value="F:zinc ion binding"/>
    <property type="evidence" value="ECO:0007669"/>
    <property type="project" value="UniProtKB-KW"/>
</dbReference>
<feature type="compositionally biased region" description="Basic residues" evidence="4">
    <location>
        <begin position="16"/>
        <end position="26"/>
    </location>
</feature>
<dbReference type="InterPro" id="IPR011124">
    <property type="entry name" value="Znf_CW"/>
</dbReference>
<dbReference type="EMBL" id="MU826356">
    <property type="protein sequence ID" value="KAJ7379581.1"/>
    <property type="molecule type" value="Genomic_DNA"/>
</dbReference>
<dbReference type="SMART" id="SM00293">
    <property type="entry name" value="PWWP"/>
    <property type="match status" value="1"/>
</dbReference>
<dbReference type="GO" id="GO:0005634">
    <property type="term" value="C:nucleus"/>
    <property type="evidence" value="ECO:0007669"/>
    <property type="project" value="TreeGrafter"/>
</dbReference>
<dbReference type="CDD" id="cd20145">
    <property type="entry name" value="PWWP_ZCWPW1"/>
    <property type="match status" value="1"/>
</dbReference>
<name>A0A9W9ZDL7_9CNID</name>
<dbReference type="InterPro" id="IPR042778">
    <property type="entry name" value="ZCWPW1/ZCWPW2"/>
</dbReference>
<dbReference type="OrthoDB" id="5964980at2759"/>
<sequence>MATTSPSFSEATTFKKITKGKRKKKEGKTDVETLTSKKNVKSSKLSKESNSSELTLVSSVPEPVWEIEYSDPVPDLYPELSTDSLKMQESDTEQDERAKVCETQSHCDSEDNVQCVPTSCDDNYHSQDSHNNPGTSQQSENDSQVSNSDCIQTTVKSSKRKRKLSRPKKVKKPRKDDDNVQDTSRENSELTEQCGQAQETEKQGTWAQCSIPSCAKWRFLQNDVDPQEIPERWVCSMNDNDHYNTCSVSQETFDSQQGNLDVMYTPYPSGAVVWAKMVGYPWWPAMMESDPDYGYYCETGEDNVTPVMYHVVFFDKQVSRAWVNAVCIRNFSCDDDPEDMGKITVRGKNYRRLLTTATLTARSAVQMPLQTRISEYGFAARYKGAIGKKAVEEERLANLQVEQLGDSVTDSSSQEICSSGNSYSCSPEEVKPKTPPKSTPSRKKPTNTPAKSKAKTKEGGPSSRKKETGKKKDNKAKPSTSKASATITSNNKESLLEKNEDDSASSEINEPIHEPGRNQKTNEDTTAVKEPEPSVPSVSNASAKTDSEEAICKDEESETMKPLKTKADNSSASKSIETKVVKKRRTSGEAQGGKKRKMSKDVQGNSENSLVENSKQGEQEKDDINAVTSTDETSSSEAKQKPNKVAEKSKQTNKSVDKVQINSQDTSSVKEDGGSDNSKLSTSSASQLVVPKEKQQRKKSGKSKGISQDNLAEEDATVGKPSNQKTKGKTSLTDSGDSGKGKGPARAKNQVNKAGKQTNKKRESSKSRSSSGEGTSSSEVLDQNGESEHPPNTPGVALKRSPASTDVRVALGENSSAQKKSLPKLVKAVFKPPMAGKGDKSGKSSKMPKLLKPHFVTPALAKPENDHDVRKEESEEKMSKSVTQSNAAVEKNIAPKTLKRKAKSKDQCSAGGTSKKAKKNQEHNQANNILSKDLQAEIEEIDNDIASIQEQLQVSDTSLDRSLPEEEEMITPLIAQQQILSDSPEF</sequence>
<evidence type="ECO:0000259" key="5">
    <source>
        <dbReference type="PROSITE" id="PS50812"/>
    </source>
</evidence>
<evidence type="ECO:0000313" key="7">
    <source>
        <dbReference type="EMBL" id="KAJ7379581.1"/>
    </source>
</evidence>
<feature type="compositionally biased region" description="Polar residues" evidence="4">
    <location>
        <begin position="477"/>
        <end position="493"/>
    </location>
</feature>
<dbReference type="Gene3D" id="3.30.40.100">
    <property type="match status" value="1"/>
</dbReference>
<feature type="domain" description="CW-type" evidence="6">
    <location>
        <begin position="200"/>
        <end position="254"/>
    </location>
</feature>
<feature type="region of interest" description="Disordered" evidence="4">
    <location>
        <begin position="405"/>
        <end position="930"/>
    </location>
</feature>
<evidence type="ECO:0000259" key="6">
    <source>
        <dbReference type="PROSITE" id="PS51050"/>
    </source>
</evidence>
<feature type="compositionally biased region" description="Polar residues" evidence="4">
    <location>
        <begin position="675"/>
        <end position="687"/>
    </location>
</feature>
<dbReference type="Proteomes" id="UP001163046">
    <property type="component" value="Unassembled WGS sequence"/>
</dbReference>
<keyword evidence="2" id="KW-0863">Zinc-finger</keyword>
<keyword evidence="8" id="KW-1185">Reference proteome</keyword>
<feature type="compositionally biased region" description="Polar residues" evidence="4">
    <location>
        <begin position="626"/>
        <end position="637"/>
    </location>
</feature>
<keyword evidence="1" id="KW-0479">Metal-binding</keyword>
<feature type="region of interest" description="Disordered" evidence="4">
    <location>
        <begin position="1"/>
        <end position="199"/>
    </location>
</feature>
<feature type="compositionally biased region" description="Basic and acidic residues" evidence="4">
    <location>
        <begin position="863"/>
        <end position="879"/>
    </location>
</feature>
<evidence type="ECO:0000313" key="8">
    <source>
        <dbReference type="Proteomes" id="UP001163046"/>
    </source>
</evidence>
<reference evidence="7" key="1">
    <citation type="submission" date="2023-01" db="EMBL/GenBank/DDBJ databases">
        <title>Genome assembly of the deep-sea coral Lophelia pertusa.</title>
        <authorList>
            <person name="Herrera S."/>
            <person name="Cordes E."/>
        </authorList>
    </citation>
    <scope>NUCLEOTIDE SEQUENCE</scope>
    <source>
        <strain evidence="7">USNM1676648</strain>
        <tissue evidence="7">Polyp</tissue>
    </source>
</reference>
<evidence type="ECO:0000256" key="4">
    <source>
        <dbReference type="SAM" id="MobiDB-lite"/>
    </source>
</evidence>
<dbReference type="Pfam" id="PF00855">
    <property type="entry name" value="PWWP"/>
    <property type="match status" value="1"/>
</dbReference>
<comment type="caution">
    <text evidence="7">The sequence shown here is derived from an EMBL/GenBank/DDBJ whole genome shotgun (WGS) entry which is preliminary data.</text>
</comment>
<dbReference type="PANTHER" id="PTHR15999:SF2">
    <property type="entry name" value="ZINC FINGER CW-TYPE PWWP DOMAIN PROTEIN 1"/>
    <property type="match status" value="1"/>
</dbReference>
<feature type="compositionally biased region" description="Basic and acidic residues" evidence="4">
    <location>
        <begin position="510"/>
        <end position="532"/>
    </location>
</feature>
<evidence type="ECO:0000256" key="2">
    <source>
        <dbReference type="ARBA" id="ARBA00022771"/>
    </source>
</evidence>
<feature type="compositionally biased region" description="Polar residues" evidence="4">
    <location>
        <begin position="720"/>
        <end position="736"/>
    </location>
</feature>
<feature type="compositionally biased region" description="Polar residues" evidence="4">
    <location>
        <begin position="406"/>
        <end position="425"/>
    </location>
</feature>
<dbReference type="AlphaFoldDB" id="A0A9W9ZDL7"/>
<dbReference type="PANTHER" id="PTHR15999">
    <property type="entry name" value="ZINC FINGER CW-TYPE PWWP DOMAIN PROTEIN 1"/>
    <property type="match status" value="1"/>
</dbReference>
<dbReference type="Gene3D" id="2.30.30.140">
    <property type="match status" value="1"/>
</dbReference>
<feature type="compositionally biased region" description="Polar residues" evidence="4">
    <location>
        <begin position="190"/>
        <end position="199"/>
    </location>
</feature>
<feature type="compositionally biased region" description="Polar residues" evidence="4">
    <location>
        <begin position="602"/>
        <end position="614"/>
    </location>
</feature>
<protein>
    <submittedName>
        <fullName evidence="7">Zinc finger CW-type PWWP domain protein 1</fullName>
    </submittedName>
</protein>